<gene>
    <name evidence="4" type="ORF">DS079_09535</name>
</gene>
<evidence type="ECO:0000313" key="4">
    <source>
        <dbReference type="EMBL" id="RRR18438.1"/>
    </source>
</evidence>
<dbReference type="InterPro" id="IPR028098">
    <property type="entry name" value="Glyco_trans_4-like_N"/>
</dbReference>
<comment type="caution">
    <text evidence="4">The sequence shown here is derived from an EMBL/GenBank/DDBJ whole genome shotgun (WGS) entry which is preliminary data.</text>
</comment>
<evidence type="ECO:0000313" key="5">
    <source>
        <dbReference type="Proteomes" id="UP000274327"/>
    </source>
</evidence>
<dbReference type="Pfam" id="PF13579">
    <property type="entry name" value="Glyco_trans_4_4"/>
    <property type="match status" value="1"/>
</dbReference>
<dbReference type="Gene3D" id="3.40.50.2000">
    <property type="entry name" value="Glycogen Phosphorylase B"/>
    <property type="match status" value="2"/>
</dbReference>
<dbReference type="PANTHER" id="PTHR12526">
    <property type="entry name" value="GLYCOSYLTRANSFERASE"/>
    <property type="match status" value="1"/>
</dbReference>
<keyword evidence="5" id="KW-1185">Reference proteome</keyword>
<proteinExistence type="predicted"/>
<dbReference type="EMBL" id="QOCI01000007">
    <property type="protein sequence ID" value="RRR18438.1"/>
    <property type="molecule type" value="Genomic_DNA"/>
</dbReference>
<protein>
    <submittedName>
        <fullName evidence="4">Glycosyl transferase family 1</fullName>
    </submittedName>
</protein>
<reference evidence="4 5" key="1">
    <citation type="submission" date="2018-07" db="EMBL/GenBank/DDBJ databases">
        <title>Brachybacteriurn paraconglorneratum KCTC 9916.</title>
        <authorList>
            <person name="Li Y."/>
        </authorList>
    </citation>
    <scope>NUCLEOTIDE SEQUENCE [LARGE SCALE GENOMIC DNA]</scope>
    <source>
        <strain evidence="4 5">KCTC 9916</strain>
    </source>
</reference>
<dbReference type="PANTHER" id="PTHR12526:SF600">
    <property type="entry name" value="GLYCOSYL TRANSFERASE GROUP 1"/>
    <property type="match status" value="1"/>
</dbReference>
<sequence>MLPGVATLGVVKCETEREESVAASALSAAARTARNARLLGASVVQHLIDDPALFVMQVSRRLPLRMRVSVGRSLFHLGSRLHGGAGVAALGAVMAGENGRAESQLTGHPAPGSRLRSEVAVLLGRPDLVPSSAPAATRARAAWSLGDLEGAVQLLDAAGSGTTTQARRLRSELAMLTPGFRLAKRRQSGAAPVPGPEERVRVLHLLTNSLPHTQSGYSLRTHNILIGLRDRGIDSVALTRTGYPVMVGKPLCADVDVVDGIEYRRTLPTRLGMTPTERLEQEVDEALRIVREFRPHVLHATTDYRNALVAQAVSAATGIPWIFEVRGLMEQTWIASHPSEELRRRAARSEKVQRIVATEGDLVRTASSVVTLSRTMADVLVRRGVPADRIVLVPNGIDTALLRETMTPRQARAHVAADLPADTLAVGAVSALVDYEGFDTLLHAAAQIIHDDSLPRQVRDRLHVVLVGDGSAAPALAESARELGLADRILMPGRVPRSEARLWVQALDLVVVPRRDLDVSRTVTPQKPVEAMALGRPVVVSDLPALRETVTDAAGRVHGTLVPPDDPRALAEAVAEHLVGGAPPEGERAAARRAAQERTWPVLMARYELAYCGAVQKSFEENHDGE</sequence>
<evidence type="ECO:0000256" key="1">
    <source>
        <dbReference type="ARBA" id="ARBA00022676"/>
    </source>
</evidence>
<feature type="domain" description="Glycosyltransferase subfamily 4-like N-terminal" evidence="3">
    <location>
        <begin position="216"/>
        <end position="396"/>
    </location>
</feature>
<dbReference type="Pfam" id="PF13692">
    <property type="entry name" value="Glyco_trans_1_4"/>
    <property type="match status" value="1"/>
</dbReference>
<keyword evidence="2 4" id="KW-0808">Transferase</keyword>
<name>A0A3R8RQN3_9MICO</name>
<dbReference type="AlphaFoldDB" id="A0A3R8RQN3"/>
<dbReference type="Proteomes" id="UP000274327">
    <property type="component" value="Unassembled WGS sequence"/>
</dbReference>
<dbReference type="SUPFAM" id="SSF53756">
    <property type="entry name" value="UDP-Glycosyltransferase/glycogen phosphorylase"/>
    <property type="match status" value="1"/>
</dbReference>
<evidence type="ECO:0000259" key="3">
    <source>
        <dbReference type="Pfam" id="PF13579"/>
    </source>
</evidence>
<organism evidence="4 5">
    <name type="scientific">Brachybacterium paraconglomeratum</name>
    <dbReference type="NCBI Taxonomy" id="173362"/>
    <lineage>
        <taxon>Bacteria</taxon>
        <taxon>Bacillati</taxon>
        <taxon>Actinomycetota</taxon>
        <taxon>Actinomycetes</taxon>
        <taxon>Micrococcales</taxon>
        <taxon>Dermabacteraceae</taxon>
        <taxon>Brachybacterium</taxon>
    </lineage>
</organism>
<evidence type="ECO:0000256" key="2">
    <source>
        <dbReference type="ARBA" id="ARBA00022679"/>
    </source>
</evidence>
<accession>A0A3R8RQN3</accession>
<keyword evidence="1" id="KW-0328">Glycosyltransferase</keyword>
<dbReference type="GO" id="GO:0016757">
    <property type="term" value="F:glycosyltransferase activity"/>
    <property type="evidence" value="ECO:0007669"/>
    <property type="project" value="UniProtKB-KW"/>
</dbReference>